<comment type="caution">
    <text evidence="6">The sequence shown here is derived from an EMBL/GenBank/DDBJ whole genome shotgun (WGS) entry which is preliminary data.</text>
</comment>
<dbReference type="EMBL" id="BQNB010017970">
    <property type="protein sequence ID" value="GJT69243.1"/>
    <property type="molecule type" value="Genomic_DNA"/>
</dbReference>
<feature type="region of interest" description="Disordered" evidence="4">
    <location>
        <begin position="268"/>
        <end position="314"/>
    </location>
</feature>
<protein>
    <submittedName>
        <fullName evidence="6">Retrovirus-related pol polyprotein from transposon TNT 1-94</fullName>
    </submittedName>
</protein>
<evidence type="ECO:0000256" key="1">
    <source>
        <dbReference type="ARBA" id="ARBA00022670"/>
    </source>
</evidence>
<evidence type="ECO:0000256" key="3">
    <source>
        <dbReference type="ARBA" id="ARBA00022801"/>
    </source>
</evidence>
<dbReference type="InterPro" id="IPR025724">
    <property type="entry name" value="GAG-pre-integrase_dom"/>
</dbReference>
<dbReference type="Pfam" id="PF25597">
    <property type="entry name" value="SH3_retrovirus"/>
    <property type="match status" value="1"/>
</dbReference>
<keyword evidence="2" id="KW-0479">Metal-binding</keyword>
<dbReference type="InterPro" id="IPR057670">
    <property type="entry name" value="SH3_retrovirus"/>
</dbReference>
<evidence type="ECO:0000259" key="5">
    <source>
        <dbReference type="PROSITE" id="PS50994"/>
    </source>
</evidence>
<dbReference type="CDD" id="cd09272">
    <property type="entry name" value="RNase_HI_RT_Ty1"/>
    <property type="match status" value="1"/>
</dbReference>
<organism evidence="6 7">
    <name type="scientific">Tanacetum coccineum</name>
    <dbReference type="NCBI Taxonomy" id="301880"/>
    <lineage>
        <taxon>Eukaryota</taxon>
        <taxon>Viridiplantae</taxon>
        <taxon>Streptophyta</taxon>
        <taxon>Embryophyta</taxon>
        <taxon>Tracheophyta</taxon>
        <taxon>Spermatophyta</taxon>
        <taxon>Magnoliopsida</taxon>
        <taxon>eudicotyledons</taxon>
        <taxon>Gunneridae</taxon>
        <taxon>Pentapetalae</taxon>
        <taxon>asterids</taxon>
        <taxon>campanulids</taxon>
        <taxon>Asterales</taxon>
        <taxon>Asteraceae</taxon>
        <taxon>Asteroideae</taxon>
        <taxon>Anthemideae</taxon>
        <taxon>Anthemidinae</taxon>
        <taxon>Tanacetum</taxon>
    </lineage>
</organism>
<feature type="region of interest" description="Disordered" evidence="4">
    <location>
        <begin position="210"/>
        <end position="249"/>
    </location>
</feature>
<evidence type="ECO:0000313" key="7">
    <source>
        <dbReference type="Proteomes" id="UP001151760"/>
    </source>
</evidence>
<dbReference type="PROSITE" id="PS50994">
    <property type="entry name" value="INTEGRASE"/>
    <property type="match status" value="1"/>
</dbReference>
<dbReference type="SUPFAM" id="SSF53098">
    <property type="entry name" value="Ribonuclease H-like"/>
    <property type="match status" value="1"/>
</dbReference>
<keyword evidence="3" id="KW-0378">Hydrolase</keyword>
<dbReference type="Pfam" id="PF13976">
    <property type="entry name" value="gag_pre-integrs"/>
    <property type="match status" value="1"/>
</dbReference>
<dbReference type="InterPro" id="IPR001584">
    <property type="entry name" value="Integrase_cat-core"/>
</dbReference>
<keyword evidence="1" id="KW-0645">Protease</keyword>
<proteinExistence type="predicted"/>
<dbReference type="Gene3D" id="3.30.420.10">
    <property type="entry name" value="Ribonuclease H-like superfamily/Ribonuclease H"/>
    <property type="match status" value="1"/>
</dbReference>
<name>A0ABQ5G238_9ASTR</name>
<reference evidence="6" key="1">
    <citation type="journal article" date="2022" name="Int. J. Mol. Sci.">
        <title>Draft Genome of Tanacetum Coccineum: Genomic Comparison of Closely Related Tanacetum-Family Plants.</title>
        <authorList>
            <person name="Yamashiro T."/>
            <person name="Shiraishi A."/>
            <person name="Nakayama K."/>
            <person name="Satake H."/>
        </authorList>
    </citation>
    <scope>NUCLEOTIDE SEQUENCE</scope>
</reference>
<dbReference type="Pfam" id="PF07727">
    <property type="entry name" value="RVT_2"/>
    <property type="match status" value="1"/>
</dbReference>
<dbReference type="InterPro" id="IPR054722">
    <property type="entry name" value="PolX-like_BBD"/>
</dbReference>
<evidence type="ECO:0000313" key="6">
    <source>
        <dbReference type="EMBL" id="GJT69243.1"/>
    </source>
</evidence>
<feature type="compositionally biased region" description="Polar residues" evidence="4">
    <location>
        <begin position="268"/>
        <end position="279"/>
    </location>
</feature>
<dbReference type="PANTHER" id="PTHR42648">
    <property type="entry name" value="TRANSPOSASE, PUTATIVE-RELATED"/>
    <property type="match status" value="1"/>
</dbReference>
<feature type="compositionally biased region" description="Polar residues" evidence="4">
    <location>
        <begin position="287"/>
        <end position="309"/>
    </location>
</feature>
<dbReference type="Proteomes" id="UP001151760">
    <property type="component" value="Unassembled WGS sequence"/>
</dbReference>
<dbReference type="Pfam" id="PF22936">
    <property type="entry name" value="Pol_BBD"/>
    <property type="match status" value="1"/>
</dbReference>
<dbReference type="InterPro" id="IPR012337">
    <property type="entry name" value="RNaseH-like_sf"/>
</dbReference>
<evidence type="ECO:0000256" key="2">
    <source>
        <dbReference type="ARBA" id="ARBA00022723"/>
    </source>
</evidence>
<keyword evidence="7" id="KW-1185">Reference proteome</keyword>
<sequence>MFCYLAGMEPYYLKFIKDGPFQPKTAEDDIMESVISCVSAKETWIDLVHSFEGPLDTKENRIMDLKLEYQTFRANLPEKWLTFSQGLRNANHTQTLDLADIYGRFVYEDNLIQRRYSDTKKALITTPSSTPISTAFFSNNVSDKEEVTHVKVLMALADDELTVRKSHARNGEWVDITIRKGALPSSEVTPLTFQPYSPRERPGLGIMKHTKSETQDSSNKCVSETVTGSETKQTTSLVPTEVKDTEQESKLNELTKLVHMLIDEMVNSNQKTQESTSKIQEIESSKSVDSSRMSQDSKPKVQNTGSSKSLRPKPIQKPQLKCELCHYTNHSTDDCYRIIYCMILKAKVKPFPPYTHCGFNDHIPDDCRNYPECEICGSYDHSTSGHKHVIQIRGGVLAESSQSNESSIRRHIREPIWYLDSGCSRSMTGVKSYLHKYVEQPGPKVVFGDNSSCITEGYGSINYGVIEPRRNDVYVLDMSSLTPNGACFFAKALESVNWLWHKRLSHLNFKNINKLAKQNKVLGLPSLVYSKDKPCTTCEKRKHHRASFKTKQNFSIRKCLHLLHIDLFGPVSPMSINHEKYTLVIVDEMVENQNDVKVKQIRTDNGTEFRNHELESFCDEKGISQNLSSPYTPKQNGVAERKNRTLTEAARTMLNGSVLSKHFWTDAVRIACYTQNRSIIVKRHDKTSYEIFRERIPDISYFHVFGCPVFIHNHKDHLGKFDAKADDGYFLGYSSVSKAFRVYNTRRQQIKETYHVTFDESMEAIRFTNTSIDEIRIDDSSRYPLAEFQEDDPSRQYQVDSDVSYYIIPHGRSLTEITQENHVPENDQMITQPTDAPSGNNIEGPGPITKPLVHDVTQSHIPNQASTSMLTRSMATKLTTASASECLFAYFLSEIEPKKASKALKHPGCIDSMQEELNQFYKNKVWTLVPLPYGKIAIDSKWVFKNKKDEHSTTTKNKARLVAQGYSQEEGIDYDETFTPVARMEAIRIFLAFATYMNFKVYQTDIKSSFLNGKLKEEVYVQQLLGFKSSEFLDYVYKLDKALYGLKQAPKACPMCKISVQYKRITSNSYEKNTQSAKKQQSVAMSSPEAEYVAAAGCYASILWMRIQLSDYDIYYKMVPIFCDKTSAIAISNNPVLHSRTKHIDIRYHFIRDHILKRDIELHFIPTEYQLADIFIKPLDEPTFTRLKAELGMEFWSTVVAFDPFPSTDEPEKRPLKEFLIKFSVLNGQRPLTLDFNTFCSSTGLNYNNGKYVDHPIPEVLGGNYSSTVQVNSIQQLLAYSLITRTEVDIGEIIYSDLVTKLLNKSRLKYVSYPRFISCALQVLLGSEYTKDKKFRPIRRIHQGRYGVSVPALTKDHRGIKLNTPYPEDQYAVLEIWNEYNILEDIKRGPYSKKSPIRRDLDNSTSNVPDSIGQLDKWTTSV</sequence>
<feature type="compositionally biased region" description="Polar residues" evidence="4">
    <location>
        <begin position="215"/>
        <end position="238"/>
    </location>
</feature>
<dbReference type="InterPro" id="IPR039537">
    <property type="entry name" value="Retrotran_Ty1/copia-like"/>
</dbReference>
<gene>
    <name evidence="6" type="ORF">Tco_1028529</name>
</gene>
<feature type="domain" description="Integrase catalytic" evidence="5">
    <location>
        <begin position="530"/>
        <end position="696"/>
    </location>
</feature>
<dbReference type="InterPro" id="IPR013103">
    <property type="entry name" value="RVT_2"/>
</dbReference>
<accession>A0ABQ5G238</accession>
<reference evidence="6" key="2">
    <citation type="submission" date="2022-01" db="EMBL/GenBank/DDBJ databases">
        <authorList>
            <person name="Yamashiro T."/>
            <person name="Shiraishi A."/>
            <person name="Satake H."/>
            <person name="Nakayama K."/>
        </authorList>
    </citation>
    <scope>NUCLEOTIDE SEQUENCE</scope>
</reference>
<evidence type="ECO:0000256" key="4">
    <source>
        <dbReference type="SAM" id="MobiDB-lite"/>
    </source>
</evidence>
<dbReference type="PANTHER" id="PTHR42648:SF32">
    <property type="entry name" value="RIBONUCLEASE H-LIKE DOMAIN, GAG-PRE-INTEGRASE DOMAIN PROTEIN-RELATED"/>
    <property type="match status" value="1"/>
</dbReference>
<dbReference type="InterPro" id="IPR036397">
    <property type="entry name" value="RNaseH_sf"/>
</dbReference>